<dbReference type="SMART" id="SM00487">
    <property type="entry name" value="DEXDc"/>
    <property type="match status" value="1"/>
</dbReference>
<gene>
    <name evidence="4" type="ORF">LEP1GSC029_1138</name>
</gene>
<dbReference type="GO" id="GO:0006310">
    <property type="term" value="P:DNA recombination"/>
    <property type="evidence" value="ECO:0007669"/>
    <property type="project" value="InterPro"/>
</dbReference>
<dbReference type="AlphaFoldDB" id="A0A829CVK0"/>
<name>A0A829CVK0_LEPIR</name>
<organism evidence="4 5">
    <name type="scientific">Leptospira interrogans str. 2002000626</name>
    <dbReference type="NCBI Taxonomy" id="996803"/>
    <lineage>
        <taxon>Bacteria</taxon>
        <taxon>Pseudomonadati</taxon>
        <taxon>Spirochaetota</taxon>
        <taxon>Spirochaetia</taxon>
        <taxon>Leptospirales</taxon>
        <taxon>Leptospiraceae</taxon>
        <taxon>Leptospira</taxon>
    </lineage>
</organism>
<evidence type="ECO:0000313" key="5">
    <source>
        <dbReference type="Proteomes" id="UP000012329"/>
    </source>
</evidence>
<dbReference type="GO" id="GO:0006281">
    <property type="term" value="P:DNA repair"/>
    <property type="evidence" value="ECO:0007669"/>
    <property type="project" value="TreeGrafter"/>
</dbReference>
<dbReference type="GO" id="GO:0016787">
    <property type="term" value="F:hydrolase activity"/>
    <property type="evidence" value="ECO:0007669"/>
    <property type="project" value="UniProtKB-KW"/>
</dbReference>
<keyword evidence="2 4" id="KW-0547">Nucleotide-binding</keyword>
<keyword evidence="1" id="KW-0378">Hydrolase</keyword>
<dbReference type="InterPro" id="IPR014001">
    <property type="entry name" value="Helicase_ATP-bd"/>
</dbReference>
<dbReference type="Proteomes" id="UP000012329">
    <property type="component" value="Unassembled WGS sequence"/>
</dbReference>
<evidence type="ECO:0000256" key="2">
    <source>
        <dbReference type="ARBA" id="ARBA00022806"/>
    </source>
</evidence>
<sequence>MTSLSELKTLFGISSFRTSQEKIITDVLSGKNCMVIMPTGMGKSICYQIPALILEGLTIVISPLIALMQDQVLKLKQLGIEAGYINSSLSKQDRLQSYQYLKEGKYKIIYVSPERFRKNEFLDCLKNRKISLLAIDEAHCISQWGHDFRPDYTKISEFREILGKPITIALTATATIEIQKDMILQMGLENSEIIIYNEGICRPNLFLDVRTFVDEPSKSNAILELLKNKMEVLSFILISFRIWKNSVKS</sequence>
<dbReference type="GO" id="GO:0005694">
    <property type="term" value="C:chromosome"/>
    <property type="evidence" value="ECO:0007669"/>
    <property type="project" value="TreeGrafter"/>
</dbReference>
<dbReference type="CDD" id="cd17920">
    <property type="entry name" value="DEXHc_RecQ"/>
    <property type="match status" value="1"/>
</dbReference>
<dbReference type="GO" id="GO:0043138">
    <property type="term" value="F:3'-5' DNA helicase activity"/>
    <property type="evidence" value="ECO:0007669"/>
    <property type="project" value="TreeGrafter"/>
</dbReference>
<dbReference type="GO" id="GO:0005737">
    <property type="term" value="C:cytoplasm"/>
    <property type="evidence" value="ECO:0007669"/>
    <property type="project" value="TreeGrafter"/>
</dbReference>
<keyword evidence="2 4" id="KW-0067">ATP-binding</keyword>
<dbReference type="NCBIfam" id="TIGR00614">
    <property type="entry name" value="recQ_fam"/>
    <property type="match status" value="1"/>
</dbReference>
<proteinExistence type="predicted"/>
<dbReference type="FunFam" id="3.40.50.300:FF:001363">
    <property type="entry name" value="ATP-dependent DNA helicase RecQ"/>
    <property type="match status" value="1"/>
</dbReference>
<dbReference type="InterPro" id="IPR011545">
    <property type="entry name" value="DEAD/DEAH_box_helicase_dom"/>
</dbReference>
<feature type="domain" description="Helicase ATP-binding" evidence="3">
    <location>
        <begin position="24"/>
        <end position="192"/>
    </location>
</feature>
<comment type="caution">
    <text evidence="4">The sequence shown here is derived from an EMBL/GenBank/DDBJ whole genome shotgun (WGS) entry which is preliminary data.</text>
</comment>
<dbReference type="GO" id="GO:0009378">
    <property type="term" value="F:four-way junction helicase activity"/>
    <property type="evidence" value="ECO:0007669"/>
    <property type="project" value="TreeGrafter"/>
</dbReference>
<dbReference type="EMBL" id="AFJL02000173">
    <property type="protein sequence ID" value="EMY03644.1"/>
    <property type="molecule type" value="Genomic_DNA"/>
</dbReference>
<accession>A0A829CVK0</accession>
<reference evidence="4 5" key="1">
    <citation type="submission" date="2013-02" db="EMBL/GenBank/DDBJ databases">
        <authorList>
            <person name="Harkins D.M."/>
            <person name="Durkin A.S."/>
            <person name="Brinkac L.M."/>
            <person name="Haft D.H."/>
            <person name="Selengut J.D."/>
            <person name="Sanka R."/>
            <person name="DePew J."/>
            <person name="Purushe J."/>
            <person name="Whelen A.C."/>
            <person name="Vinetz J.M."/>
            <person name="Sutton G.G."/>
            <person name="Nierman W.C."/>
            <person name="Fouts D.E."/>
        </authorList>
    </citation>
    <scope>NUCLEOTIDE SEQUENCE [LARGE SCALE GENOMIC DNA]</scope>
    <source>
        <strain evidence="4 5">2002000626</strain>
    </source>
</reference>
<dbReference type="SUPFAM" id="SSF52540">
    <property type="entry name" value="P-loop containing nucleoside triphosphate hydrolases"/>
    <property type="match status" value="1"/>
</dbReference>
<evidence type="ECO:0000256" key="1">
    <source>
        <dbReference type="ARBA" id="ARBA00022801"/>
    </source>
</evidence>
<dbReference type="PANTHER" id="PTHR13710">
    <property type="entry name" value="DNA HELICASE RECQ FAMILY MEMBER"/>
    <property type="match status" value="1"/>
</dbReference>
<evidence type="ECO:0000259" key="3">
    <source>
        <dbReference type="PROSITE" id="PS51192"/>
    </source>
</evidence>
<evidence type="ECO:0000313" key="4">
    <source>
        <dbReference type="EMBL" id="EMY03644.1"/>
    </source>
</evidence>
<dbReference type="GO" id="GO:0005524">
    <property type="term" value="F:ATP binding"/>
    <property type="evidence" value="ECO:0007669"/>
    <property type="project" value="InterPro"/>
</dbReference>
<keyword evidence="2 4" id="KW-0347">Helicase</keyword>
<protein>
    <submittedName>
        <fullName evidence="4">DEAD/DEAH box helicase</fullName>
    </submittedName>
</protein>
<dbReference type="PROSITE" id="PS51192">
    <property type="entry name" value="HELICASE_ATP_BIND_1"/>
    <property type="match status" value="1"/>
</dbReference>
<dbReference type="Pfam" id="PF00270">
    <property type="entry name" value="DEAD"/>
    <property type="match status" value="1"/>
</dbReference>
<dbReference type="Gene3D" id="3.40.50.300">
    <property type="entry name" value="P-loop containing nucleotide triphosphate hydrolases"/>
    <property type="match status" value="1"/>
</dbReference>
<dbReference type="InterPro" id="IPR004589">
    <property type="entry name" value="DNA_helicase_ATP-dep_RecQ"/>
</dbReference>
<dbReference type="GO" id="GO:0003676">
    <property type="term" value="F:nucleic acid binding"/>
    <property type="evidence" value="ECO:0007669"/>
    <property type="project" value="InterPro"/>
</dbReference>
<dbReference type="PANTHER" id="PTHR13710:SF150">
    <property type="entry name" value="ATP-DEPENDENT DNA HELICASE RECQ"/>
    <property type="match status" value="1"/>
</dbReference>
<dbReference type="InterPro" id="IPR027417">
    <property type="entry name" value="P-loop_NTPase"/>
</dbReference>